<protein>
    <recommendedName>
        <fullName evidence="7">Serine protease</fullName>
    </recommendedName>
</protein>
<dbReference type="InterPro" id="IPR043504">
    <property type="entry name" value="Peptidase_S1_PA_chymotrypsin"/>
</dbReference>
<dbReference type="Gene3D" id="2.40.10.10">
    <property type="entry name" value="Trypsin-like serine proteases"/>
    <property type="match status" value="2"/>
</dbReference>
<dbReference type="EMBL" id="MT293132">
    <property type="protein sequence ID" value="QQP18698.1"/>
    <property type="molecule type" value="Genomic_RNA"/>
</dbReference>
<keyword evidence="5" id="KW-0812">Transmembrane</keyword>
<evidence type="ECO:0000256" key="2">
    <source>
        <dbReference type="ARBA" id="ARBA00022801"/>
    </source>
</evidence>
<dbReference type="SUPFAM" id="SSF50494">
    <property type="entry name" value="Trypsin-like serine proteases"/>
    <property type="match status" value="1"/>
</dbReference>
<sequence>MKVAILIVLLAHLAGLSHHMSPTGAAPMRHEDVLHADECSDALDKCNTENRMLANEVNTLQNTVFLLKEDASKFMTDLERTLTGPIRRFVDPAIADEFTTTPRQKKILEAASLCKFNEQQMQHHLMDLQAELDWYRAAGKIALALSVLGGASAAFLIIVGFFRFIWNQMIMRIVAAIMRADGRPFLSRYRRMQPDDETPQEVPISSTPATPHGSLASVNLEAYVTGSEYKSVTALPSTQFTILAITDNGRLPVPMGSGFWLEDWLVTAKHVVNQITQDDMLLTTASNYAVVNKSDWISIAGQVDLCAIRYDPLKFQKLGLSKSVMHKLRNLNALPATVAALGKQSFGVLKTETSSLGNLSELVLYQGSTAPGFSGSPYLVNGKAVAMHLGSEAMGIGYDVNYLVAVLRRTKGLEGYRPESSDMYTELIEGIESGETTYSTRPGALLLKSGTKYYTFNEDDDEYDVAWEKIEKRRNDLSRGSNLRADAPEFVYDPHAFKADIKEALDEVRRESFDPLEAVRKANAKQQAEIESLEKQKQDLLAKQAKADKTLKEISARLNSLEARSAVASPVTFLDREAEPKNSARPSACAEGPSCSVENPAPSPSSTIHTSPSLTLESMAQAVKNMSVQELIRVLPSGVLQSIASTPSKKRQRRRKLQN</sequence>
<keyword evidence="5" id="KW-0472">Membrane</keyword>
<keyword evidence="1" id="KW-0645">Protease</keyword>
<dbReference type="GO" id="GO:0006508">
    <property type="term" value="P:proteolysis"/>
    <property type="evidence" value="ECO:0007669"/>
    <property type="project" value="UniProtKB-KW"/>
</dbReference>
<dbReference type="InterPro" id="IPR009003">
    <property type="entry name" value="Peptidase_S1_PA"/>
</dbReference>
<feature type="transmembrane region" description="Helical" evidence="5">
    <location>
        <begin position="141"/>
        <end position="162"/>
    </location>
</feature>
<keyword evidence="2" id="KW-0378">Hydrolase</keyword>
<evidence type="ECO:0008006" key="7">
    <source>
        <dbReference type="Google" id="ProtNLM"/>
    </source>
</evidence>
<feature type="region of interest" description="Disordered" evidence="4">
    <location>
        <begin position="576"/>
        <end position="611"/>
    </location>
</feature>
<name>A0A7T8JIC3_9VIRU</name>
<evidence type="ECO:0000256" key="5">
    <source>
        <dbReference type="SAM" id="Phobius"/>
    </source>
</evidence>
<evidence type="ECO:0000256" key="1">
    <source>
        <dbReference type="ARBA" id="ARBA00022670"/>
    </source>
</evidence>
<organism evidence="6">
    <name type="scientific">Soybean thrips sobemo-like virus 2</name>
    <dbReference type="NCBI Taxonomy" id="2800868"/>
    <lineage>
        <taxon>Viruses</taxon>
        <taxon>Riboviria</taxon>
        <taxon>Orthornavirae</taxon>
        <taxon>Pisuviricota</taxon>
        <taxon>Pisoniviricetes</taxon>
        <taxon>Sobelivirales</taxon>
        <taxon>Solemoviridae</taxon>
    </lineage>
</organism>
<keyword evidence="5" id="KW-1133">Transmembrane helix</keyword>
<evidence type="ECO:0000313" key="6">
    <source>
        <dbReference type="EMBL" id="QQP18698.1"/>
    </source>
</evidence>
<accession>A0A7T8JIC3</accession>
<keyword evidence="3" id="KW-0175">Coiled coil</keyword>
<gene>
    <name evidence="6" type="ORF">STSLV2_gp1</name>
</gene>
<proteinExistence type="predicted"/>
<reference evidence="6" key="1">
    <citation type="journal article" date="2020" name="Viruses">
        <title>Soybean Thrips (Thysanoptera: Thripidae) Harbor Highly Diverse Populations of Arthropod, Fungal and Plant Viruses.</title>
        <authorList>
            <person name="Thekke-Veetil T."/>
            <person name="Lagos-Kutz D."/>
            <person name="McCoppin N.K."/>
            <person name="Hartman G.L."/>
            <person name="Ju H.K."/>
            <person name="Lim H.S."/>
            <person name="Domier L.L."/>
        </authorList>
    </citation>
    <scope>NUCLEOTIDE SEQUENCE</scope>
    <source>
        <strain evidence="6">STN1</strain>
    </source>
</reference>
<evidence type="ECO:0000256" key="4">
    <source>
        <dbReference type="SAM" id="MobiDB-lite"/>
    </source>
</evidence>
<evidence type="ECO:0000256" key="3">
    <source>
        <dbReference type="SAM" id="Coils"/>
    </source>
</evidence>
<feature type="coiled-coil region" evidence="3">
    <location>
        <begin position="516"/>
        <end position="564"/>
    </location>
</feature>
<dbReference type="GO" id="GO:0008233">
    <property type="term" value="F:peptidase activity"/>
    <property type="evidence" value="ECO:0007669"/>
    <property type="project" value="UniProtKB-KW"/>
</dbReference>